<gene>
    <name evidence="2" type="ORF">Ocin01_14256</name>
</gene>
<name>A0A1D2MHE2_ORCCI</name>
<feature type="region of interest" description="Disordered" evidence="1">
    <location>
        <begin position="95"/>
        <end position="174"/>
    </location>
</feature>
<feature type="compositionally biased region" description="Low complexity" evidence="1">
    <location>
        <begin position="145"/>
        <end position="154"/>
    </location>
</feature>
<feature type="compositionally biased region" description="Polar residues" evidence="1">
    <location>
        <begin position="99"/>
        <end position="109"/>
    </location>
</feature>
<feature type="compositionally biased region" description="Polar residues" evidence="1">
    <location>
        <begin position="160"/>
        <end position="171"/>
    </location>
</feature>
<keyword evidence="3" id="KW-1185">Reference proteome</keyword>
<dbReference type="EMBL" id="LJIJ01001234">
    <property type="protein sequence ID" value="ODM92428.1"/>
    <property type="molecule type" value="Genomic_DNA"/>
</dbReference>
<evidence type="ECO:0000313" key="2">
    <source>
        <dbReference type="EMBL" id="ODM92428.1"/>
    </source>
</evidence>
<sequence>MFSPDDSRFIIQFGTPGHYEVNLTFNFGVQANPGSFQTQAPVGHGNFYGITPIYPENHPYPPQMQMQQYGNGHCAYMRALPPACYDFSSSSFEASTSSNAPGTTSNSWQYVPPPGLQTGYGTPQTPYNNNYPNAFYNGGKPFQPSPTVSSSTPSFGEKTFMNSTSTISDSPQGGCFSSKKCNIV</sequence>
<reference evidence="2 3" key="1">
    <citation type="journal article" date="2016" name="Genome Biol. Evol.">
        <title>Gene Family Evolution Reflects Adaptation to Soil Environmental Stressors in the Genome of the Collembolan Orchesella cincta.</title>
        <authorList>
            <person name="Faddeeva-Vakhrusheva A."/>
            <person name="Derks M.F."/>
            <person name="Anvar S.Y."/>
            <person name="Agamennone V."/>
            <person name="Suring W."/>
            <person name="Smit S."/>
            <person name="van Straalen N.M."/>
            <person name="Roelofs D."/>
        </authorList>
    </citation>
    <scope>NUCLEOTIDE SEQUENCE [LARGE SCALE GENOMIC DNA]</scope>
    <source>
        <tissue evidence="2">Mixed pool</tissue>
    </source>
</reference>
<comment type="caution">
    <text evidence="2">The sequence shown here is derived from an EMBL/GenBank/DDBJ whole genome shotgun (WGS) entry which is preliminary data.</text>
</comment>
<proteinExistence type="predicted"/>
<organism evidence="2 3">
    <name type="scientific">Orchesella cincta</name>
    <name type="common">Springtail</name>
    <name type="synonym">Podura cincta</name>
    <dbReference type="NCBI Taxonomy" id="48709"/>
    <lineage>
        <taxon>Eukaryota</taxon>
        <taxon>Metazoa</taxon>
        <taxon>Ecdysozoa</taxon>
        <taxon>Arthropoda</taxon>
        <taxon>Hexapoda</taxon>
        <taxon>Collembola</taxon>
        <taxon>Entomobryomorpha</taxon>
        <taxon>Entomobryoidea</taxon>
        <taxon>Orchesellidae</taxon>
        <taxon>Orchesellinae</taxon>
        <taxon>Orchesella</taxon>
    </lineage>
</organism>
<protein>
    <submittedName>
        <fullName evidence="2">Uncharacterized protein</fullName>
    </submittedName>
</protein>
<dbReference type="Proteomes" id="UP000094527">
    <property type="component" value="Unassembled WGS sequence"/>
</dbReference>
<dbReference type="AlphaFoldDB" id="A0A1D2MHE2"/>
<accession>A0A1D2MHE2</accession>
<evidence type="ECO:0000256" key="1">
    <source>
        <dbReference type="SAM" id="MobiDB-lite"/>
    </source>
</evidence>
<evidence type="ECO:0000313" key="3">
    <source>
        <dbReference type="Proteomes" id="UP000094527"/>
    </source>
</evidence>